<feature type="domain" description="PDZ" evidence="2">
    <location>
        <begin position="73"/>
        <end position="150"/>
    </location>
</feature>
<dbReference type="Proteomes" id="UP001152622">
    <property type="component" value="Chromosome 12"/>
</dbReference>
<dbReference type="EMBL" id="JAINUF010000012">
    <property type="protein sequence ID" value="KAJ8345028.1"/>
    <property type="molecule type" value="Genomic_DNA"/>
</dbReference>
<dbReference type="CDD" id="cd07355">
    <property type="entry name" value="HN_L-delphilin-R2_like"/>
    <property type="match status" value="1"/>
</dbReference>
<organism evidence="3 4">
    <name type="scientific">Synaphobranchus kaupii</name>
    <name type="common">Kaup's arrowtooth eel</name>
    <dbReference type="NCBI Taxonomy" id="118154"/>
    <lineage>
        <taxon>Eukaryota</taxon>
        <taxon>Metazoa</taxon>
        <taxon>Chordata</taxon>
        <taxon>Craniata</taxon>
        <taxon>Vertebrata</taxon>
        <taxon>Euteleostomi</taxon>
        <taxon>Actinopterygii</taxon>
        <taxon>Neopterygii</taxon>
        <taxon>Teleostei</taxon>
        <taxon>Anguilliformes</taxon>
        <taxon>Synaphobranchidae</taxon>
        <taxon>Synaphobranchus</taxon>
    </lineage>
</organism>
<dbReference type="PROSITE" id="PS50106">
    <property type="entry name" value="PDZ"/>
    <property type="match status" value="1"/>
</dbReference>
<feature type="compositionally biased region" description="Polar residues" evidence="1">
    <location>
        <begin position="343"/>
        <end position="353"/>
    </location>
</feature>
<feature type="compositionally biased region" description="Pro residues" evidence="1">
    <location>
        <begin position="449"/>
        <end position="458"/>
    </location>
</feature>
<comment type="caution">
    <text evidence="3">The sequence shown here is derived from an EMBL/GenBank/DDBJ whole genome shotgun (WGS) entry which is preliminary data.</text>
</comment>
<dbReference type="PANTHER" id="PTHR45725">
    <property type="entry name" value="FORMIN HOMOLOGY 2 FAMILY MEMBER"/>
    <property type="match status" value="1"/>
</dbReference>
<accession>A0A9Q1IME1</accession>
<feature type="region of interest" description="Disordered" evidence="1">
    <location>
        <begin position="279"/>
        <end position="307"/>
    </location>
</feature>
<reference evidence="3" key="1">
    <citation type="journal article" date="2023" name="Science">
        <title>Genome structures resolve the early diversification of teleost fishes.</title>
        <authorList>
            <person name="Parey E."/>
            <person name="Louis A."/>
            <person name="Montfort J."/>
            <person name="Bouchez O."/>
            <person name="Roques C."/>
            <person name="Iampietro C."/>
            <person name="Lluch J."/>
            <person name="Castinel A."/>
            <person name="Donnadieu C."/>
            <person name="Desvignes T."/>
            <person name="Floi Bucao C."/>
            <person name="Jouanno E."/>
            <person name="Wen M."/>
            <person name="Mejri S."/>
            <person name="Dirks R."/>
            <person name="Jansen H."/>
            <person name="Henkel C."/>
            <person name="Chen W.J."/>
            <person name="Zahm M."/>
            <person name="Cabau C."/>
            <person name="Klopp C."/>
            <person name="Thompson A.W."/>
            <person name="Robinson-Rechavi M."/>
            <person name="Braasch I."/>
            <person name="Lecointre G."/>
            <person name="Bobe J."/>
            <person name="Postlethwait J.H."/>
            <person name="Berthelot C."/>
            <person name="Roest Crollius H."/>
            <person name="Guiguen Y."/>
        </authorList>
    </citation>
    <scope>NUCLEOTIDE SEQUENCE</scope>
    <source>
        <strain evidence="3">WJC10195</strain>
    </source>
</reference>
<name>A0A9Q1IME1_SYNKA</name>
<dbReference type="InterPro" id="IPR001478">
    <property type="entry name" value="PDZ"/>
</dbReference>
<dbReference type="Gene3D" id="1.20.1160.20">
    <property type="match status" value="1"/>
</dbReference>
<sequence>MLARIFIPRKHRQRFDEVVSQSLRLLVSTRASSVPRTAVESGAVPPARGLRKTTSLITGHSSSLAPPTSGCRTVRVYKGNKSFGFTLRGHAPVWIDSVIPGSPADKSGLKPGDRILFLNGLDMRTCSHEKVVSMLQGSGAMPTLLVEDGMMGFPLVEVEPAERRSSPPPTQRSPVLTSLQWVAEILPPSIRVNGLTFAQQLEHLFTHSERYAICKALQAFFQHRNLDTLIVDVFPLLDTPAKHVIWQFIYQLLTYEEQEHCQSKISRFLGYRAAAVAAQPDPAPEPHRRSSSMRVTGTTYRSSVRGRSSDDCIIGTHLGKGIHQEPAEAGMGMRLTPGERQSGDGTSLPETPNLTNLSAVYAELEGVYAGKRTKSKSLKIRPSPIPDPDPDPASDSLEPEDLLHPSPLHAGIGSRISGPPMPWDEDLPDPEYQCYPQGGELNPYISLDSPPPSPPPLDYPRSPSSRRRKRFTFSRPPRTLDTNKFLDALSEQLGHHITSVDDFLSPENDYEEVGLQFASVGN</sequence>
<dbReference type="InterPro" id="IPR051425">
    <property type="entry name" value="Formin_Homology"/>
</dbReference>
<dbReference type="InterPro" id="IPR036034">
    <property type="entry name" value="PDZ_sf"/>
</dbReference>
<keyword evidence="4" id="KW-1185">Reference proteome</keyword>
<feature type="region of interest" description="Disordered" evidence="1">
    <location>
        <begin position="323"/>
        <end position="353"/>
    </location>
</feature>
<protein>
    <recommendedName>
        <fullName evidence="2">PDZ domain-containing protein</fullName>
    </recommendedName>
</protein>
<dbReference type="SMART" id="SM00228">
    <property type="entry name" value="PDZ"/>
    <property type="match status" value="1"/>
</dbReference>
<evidence type="ECO:0000313" key="4">
    <source>
        <dbReference type="Proteomes" id="UP001152622"/>
    </source>
</evidence>
<proteinExistence type="predicted"/>
<feature type="compositionally biased region" description="Polar residues" evidence="1">
    <location>
        <begin position="292"/>
        <end position="306"/>
    </location>
</feature>
<evidence type="ECO:0000313" key="3">
    <source>
        <dbReference type="EMBL" id="KAJ8345028.1"/>
    </source>
</evidence>
<dbReference type="PANTHER" id="PTHR45725:SF13">
    <property type="entry name" value="DELPHILIN-LIKE ISOFORM X1"/>
    <property type="match status" value="1"/>
</dbReference>
<dbReference type="AlphaFoldDB" id="A0A9Q1IME1"/>
<gene>
    <name evidence="3" type="ORF">SKAU_G00292210</name>
</gene>
<dbReference type="Gene3D" id="2.30.42.10">
    <property type="match status" value="1"/>
</dbReference>
<dbReference type="CDD" id="cd06744">
    <property type="entry name" value="PDZ2_L-delphilin-like"/>
    <property type="match status" value="1"/>
</dbReference>
<dbReference type="SUPFAM" id="SSF50156">
    <property type="entry name" value="PDZ domain-like"/>
    <property type="match status" value="1"/>
</dbReference>
<dbReference type="Pfam" id="PF00595">
    <property type="entry name" value="PDZ"/>
    <property type="match status" value="1"/>
</dbReference>
<feature type="compositionally biased region" description="Acidic residues" evidence="1">
    <location>
        <begin position="388"/>
        <end position="400"/>
    </location>
</feature>
<evidence type="ECO:0000256" key="1">
    <source>
        <dbReference type="SAM" id="MobiDB-lite"/>
    </source>
</evidence>
<dbReference type="OrthoDB" id="8955860at2759"/>
<evidence type="ECO:0000259" key="2">
    <source>
        <dbReference type="PROSITE" id="PS50106"/>
    </source>
</evidence>
<feature type="region of interest" description="Disordered" evidence="1">
    <location>
        <begin position="378"/>
        <end position="480"/>
    </location>
</feature>